<protein>
    <submittedName>
        <fullName evidence="3">GCV_T domain-containing protein</fullName>
    </submittedName>
</protein>
<dbReference type="NCBIfam" id="TIGR03317">
    <property type="entry name" value="ygfZ_signature"/>
    <property type="match status" value="1"/>
</dbReference>
<accession>A0A0R3X3X1</accession>
<dbReference type="InterPro" id="IPR045179">
    <property type="entry name" value="YgfZ/GcvT"/>
</dbReference>
<dbReference type="PANTHER" id="PTHR22602:SF0">
    <property type="entry name" value="TRANSFERASE CAF17, MITOCHONDRIAL-RELATED"/>
    <property type="match status" value="1"/>
</dbReference>
<reference evidence="1 2" key="2">
    <citation type="submission" date="2018-11" db="EMBL/GenBank/DDBJ databases">
        <authorList>
            <consortium name="Pathogen Informatics"/>
        </authorList>
    </citation>
    <scope>NUCLEOTIDE SEQUENCE [LARGE SCALE GENOMIC DNA]</scope>
</reference>
<dbReference type="InterPro" id="IPR017703">
    <property type="entry name" value="YgfZ/GCV_T_CS"/>
</dbReference>
<dbReference type="AlphaFoldDB" id="A0A0R3X3X1"/>
<evidence type="ECO:0000313" key="2">
    <source>
        <dbReference type="Proteomes" id="UP000274429"/>
    </source>
</evidence>
<keyword evidence="2" id="KW-1185">Reference proteome</keyword>
<dbReference type="SUPFAM" id="SSF103025">
    <property type="entry name" value="Folate-binding domain"/>
    <property type="match status" value="1"/>
</dbReference>
<dbReference type="GO" id="GO:0016226">
    <property type="term" value="P:iron-sulfur cluster assembly"/>
    <property type="evidence" value="ECO:0007669"/>
    <property type="project" value="TreeGrafter"/>
</dbReference>
<dbReference type="Gene3D" id="3.30.70.1400">
    <property type="entry name" value="Aminomethyltransferase beta-barrel domains"/>
    <property type="match status" value="1"/>
</dbReference>
<dbReference type="OrthoDB" id="191995at2759"/>
<dbReference type="WBParaSite" id="TTAC_0000807201-mRNA-1">
    <property type="protein sequence ID" value="TTAC_0000807201-mRNA-1"/>
    <property type="gene ID" value="TTAC_0000807201"/>
</dbReference>
<gene>
    <name evidence="1" type="ORF">TTAC_LOCUS8057</name>
</gene>
<reference evidence="3" key="1">
    <citation type="submission" date="2017-02" db="UniProtKB">
        <authorList>
            <consortium name="WormBaseParasite"/>
        </authorList>
    </citation>
    <scope>IDENTIFICATION</scope>
</reference>
<dbReference type="GO" id="GO:0005759">
    <property type="term" value="C:mitochondrial matrix"/>
    <property type="evidence" value="ECO:0007669"/>
    <property type="project" value="TreeGrafter"/>
</dbReference>
<name>A0A0R3X3X1_HYDTA</name>
<proteinExistence type="predicted"/>
<evidence type="ECO:0000313" key="3">
    <source>
        <dbReference type="WBParaSite" id="TTAC_0000807201-mRNA-1"/>
    </source>
</evidence>
<dbReference type="STRING" id="6205.A0A0R3X3X1"/>
<dbReference type="PANTHER" id="PTHR22602">
    <property type="entry name" value="TRANSFERASE CAF17, MITOCHONDRIAL-RELATED"/>
    <property type="match status" value="1"/>
</dbReference>
<dbReference type="Proteomes" id="UP000274429">
    <property type="component" value="Unassembled WGS sequence"/>
</dbReference>
<sequence>MTNDARQIATKNSLIYSLFLNAKGRVLSDTIIYHVNHQDHEDPHFIIECDSKCKSTLLRLLHFYNIRKKIQISEEPTLRVLVNLNAGEAEQSIDGALFTGKDPRAVPDWCSRMLYCPAAAPETAYVDGDTLYRRSRYCLGVPEGVDEFKLGESLPLEANADLCHGVSFSKGCYVGQELTARSRFVGVTRRRIAPILFESSSKPSIIPLNSPIFRVSKADNKVVGSRPVGWVRGQEDPSPVLVPPFQHYGLALLRLAECAAAVTSGDRLVVAVSETAQVSEAAPIDLSMTYIVRPFAPSWWPEDIAIGLPRIQPFLVASSTASQ</sequence>
<evidence type="ECO:0000313" key="1">
    <source>
        <dbReference type="EMBL" id="VDM32548.1"/>
    </source>
</evidence>
<dbReference type="EMBL" id="UYWX01020439">
    <property type="protein sequence ID" value="VDM32548.1"/>
    <property type="molecule type" value="Genomic_DNA"/>
</dbReference>
<dbReference type="Gene3D" id="2.40.30.160">
    <property type="match status" value="1"/>
</dbReference>
<organism evidence="3">
    <name type="scientific">Hydatigena taeniaeformis</name>
    <name type="common">Feline tapeworm</name>
    <name type="synonym">Taenia taeniaeformis</name>
    <dbReference type="NCBI Taxonomy" id="6205"/>
    <lineage>
        <taxon>Eukaryota</taxon>
        <taxon>Metazoa</taxon>
        <taxon>Spiralia</taxon>
        <taxon>Lophotrochozoa</taxon>
        <taxon>Platyhelminthes</taxon>
        <taxon>Cestoda</taxon>
        <taxon>Eucestoda</taxon>
        <taxon>Cyclophyllidea</taxon>
        <taxon>Taeniidae</taxon>
        <taxon>Hydatigera</taxon>
    </lineage>
</organism>